<sequence length="366" mass="41690">MQSKNNKICITSISLGKGGAERSAAMLTQMLDELGYEVHLVVLNDDIDFPFSGKLLNLGTLKKAKDPIWNRLQRFKKFRKYLVEHQISVVIDHRPKNQYLRELYYANYVYKGIERIYVFHSSNKEEYLTRYPKKFVRLCNNNRANVGVSDYISSSILQQHGMENVNTIHNAFDTNWASEDVTLPAELQHKQYLLSYGRMVDAIKDFSFLIRSFSESEVWKDDIYLVLLGDGPDKEKLQALAGTLNGGTYILFLPFTENPFPIVSKAEFVTLTSTYEGFPMVLVESLSLGTPVVSLDITSGPAEIVQHGENGLLIQKRSIPLFAEAIKEFISNTELHKKCSAKAKKSVKDFSMEVIAKKWQSILQHD</sequence>
<proteinExistence type="predicted"/>
<feature type="domain" description="Glycosyl transferase family 1" evidence="1">
    <location>
        <begin position="189"/>
        <end position="345"/>
    </location>
</feature>
<keyword evidence="3" id="KW-0808">Transferase</keyword>
<dbReference type="GO" id="GO:0016757">
    <property type="term" value="F:glycosyltransferase activity"/>
    <property type="evidence" value="ECO:0007669"/>
    <property type="project" value="InterPro"/>
</dbReference>
<keyword evidence="4" id="KW-1185">Reference proteome</keyword>
<evidence type="ECO:0000259" key="1">
    <source>
        <dbReference type="Pfam" id="PF00534"/>
    </source>
</evidence>
<gene>
    <name evidence="3" type="ORF">ALE3EI_1676</name>
</gene>
<evidence type="ECO:0000313" key="3">
    <source>
        <dbReference type="EMBL" id="QNJ98228.1"/>
    </source>
</evidence>
<accession>A0A7G8PV62</accession>
<reference evidence="3 4" key="1">
    <citation type="submission" date="2020-04" db="EMBL/GenBank/DDBJ databases">
        <title>Genome sequence of Altibacter aquimarinus strain ALE3EI.</title>
        <authorList>
            <person name="Oh H.-M."/>
            <person name="Jang D."/>
        </authorList>
    </citation>
    <scope>NUCLEOTIDE SEQUENCE [LARGE SCALE GENOMIC DNA]</scope>
    <source>
        <strain evidence="3 4">ALE3EI</strain>
    </source>
</reference>
<dbReference type="Pfam" id="PF00534">
    <property type="entry name" value="Glycos_transf_1"/>
    <property type="match status" value="1"/>
</dbReference>
<name>A0A7G8PV62_9FLAO</name>
<dbReference type="EMBL" id="CP052909">
    <property type="protein sequence ID" value="QNJ98228.1"/>
    <property type="molecule type" value="Genomic_DNA"/>
</dbReference>
<dbReference type="Gene3D" id="3.40.50.2000">
    <property type="entry name" value="Glycogen Phosphorylase B"/>
    <property type="match status" value="2"/>
</dbReference>
<dbReference type="KEGG" id="alti:ALE3EI_1676"/>
<evidence type="ECO:0000259" key="2">
    <source>
        <dbReference type="Pfam" id="PF13439"/>
    </source>
</evidence>
<organism evidence="3 4">
    <name type="scientific">Constantimarinum furrinae</name>
    <dbReference type="NCBI Taxonomy" id="2562285"/>
    <lineage>
        <taxon>Bacteria</taxon>
        <taxon>Pseudomonadati</taxon>
        <taxon>Bacteroidota</taxon>
        <taxon>Flavobacteriia</taxon>
        <taxon>Flavobacteriales</taxon>
        <taxon>Flavobacteriaceae</taxon>
        <taxon>Altibacter/Constantimarinum group</taxon>
        <taxon>Constantimarinum</taxon>
    </lineage>
</organism>
<dbReference type="PANTHER" id="PTHR12526">
    <property type="entry name" value="GLYCOSYLTRANSFERASE"/>
    <property type="match status" value="1"/>
</dbReference>
<dbReference type="Proteomes" id="UP000515514">
    <property type="component" value="Chromosome"/>
</dbReference>
<protein>
    <submittedName>
        <fullName evidence="3">Glycosyltransferase</fullName>
    </submittedName>
</protein>
<dbReference type="InterPro" id="IPR028098">
    <property type="entry name" value="Glyco_trans_4-like_N"/>
</dbReference>
<evidence type="ECO:0000313" key="4">
    <source>
        <dbReference type="Proteomes" id="UP000515514"/>
    </source>
</evidence>
<dbReference type="RefSeq" id="WP_186987836.1">
    <property type="nucleotide sequence ID" value="NZ_CP052909.1"/>
</dbReference>
<dbReference type="AlphaFoldDB" id="A0A7G8PV62"/>
<dbReference type="Pfam" id="PF13439">
    <property type="entry name" value="Glyco_transf_4"/>
    <property type="match status" value="1"/>
</dbReference>
<dbReference type="SUPFAM" id="SSF53756">
    <property type="entry name" value="UDP-Glycosyltransferase/glycogen phosphorylase"/>
    <property type="match status" value="1"/>
</dbReference>
<dbReference type="InterPro" id="IPR001296">
    <property type="entry name" value="Glyco_trans_1"/>
</dbReference>
<feature type="domain" description="Glycosyltransferase subfamily 4-like N-terminal" evidence="2">
    <location>
        <begin position="18"/>
        <end position="175"/>
    </location>
</feature>